<organism evidence="6">
    <name type="scientific">Aurantimonas coralicida</name>
    <dbReference type="NCBI Taxonomy" id="182270"/>
    <lineage>
        <taxon>Bacteria</taxon>
        <taxon>Pseudomonadati</taxon>
        <taxon>Pseudomonadota</taxon>
        <taxon>Alphaproteobacteria</taxon>
        <taxon>Hyphomicrobiales</taxon>
        <taxon>Aurantimonadaceae</taxon>
        <taxon>Aurantimonas</taxon>
    </lineage>
</organism>
<dbReference type="AlphaFoldDB" id="A0A0P0YZK6"/>
<name>A0A0P0YZK6_9HYPH</name>
<protein>
    <recommendedName>
        <fullName evidence="1">diguanylate cyclase</fullName>
        <ecNumber evidence="1">2.7.7.65</ecNumber>
    </recommendedName>
</protein>
<dbReference type="InterPro" id="IPR013767">
    <property type="entry name" value="PAS_fold"/>
</dbReference>
<dbReference type="GO" id="GO:0006355">
    <property type="term" value="P:regulation of DNA-templated transcription"/>
    <property type="evidence" value="ECO:0007669"/>
    <property type="project" value="InterPro"/>
</dbReference>
<dbReference type="PROSITE" id="PS50112">
    <property type="entry name" value="PAS"/>
    <property type="match status" value="1"/>
</dbReference>
<dbReference type="SMART" id="SM00091">
    <property type="entry name" value="PAS"/>
    <property type="match status" value="1"/>
</dbReference>
<dbReference type="InterPro" id="IPR000160">
    <property type="entry name" value="GGDEF_dom"/>
</dbReference>
<reference evidence="6" key="1">
    <citation type="journal article" date="2015" name="Proc. Natl. Acad. Sci. U.S.A.">
        <title>Bacterial clade with the ribosomal RNA operon on a small plasmid rather than the chromosome.</title>
        <authorList>
            <person name="Anda M."/>
            <person name="Ohtsubo Y."/>
            <person name="Okubo T."/>
            <person name="Sugawara M."/>
            <person name="Nagata Y."/>
            <person name="Tsuda M."/>
            <person name="Minamisawa K."/>
            <person name="Mitsui H."/>
        </authorList>
    </citation>
    <scope>NUCLEOTIDE SEQUENCE</scope>
    <source>
        <strain evidence="6">DSM 14790</strain>
    </source>
</reference>
<dbReference type="NCBIfam" id="TIGR00229">
    <property type="entry name" value="sensory_box"/>
    <property type="match status" value="1"/>
</dbReference>
<dbReference type="InterPro" id="IPR029787">
    <property type="entry name" value="Nucleotide_cyclase"/>
</dbReference>
<dbReference type="NCBIfam" id="TIGR00254">
    <property type="entry name" value="GGDEF"/>
    <property type="match status" value="1"/>
</dbReference>
<dbReference type="PROSITE" id="PS50887">
    <property type="entry name" value="GGDEF"/>
    <property type="match status" value="1"/>
</dbReference>
<evidence type="ECO:0000259" key="4">
    <source>
        <dbReference type="PROSITE" id="PS50113"/>
    </source>
</evidence>
<dbReference type="Pfam" id="PF00990">
    <property type="entry name" value="GGDEF"/>
    <property type="match status" value="1"/>
</dbReference>
<dbReference type="SUPFAM" id="SSF55073">
    <property type="entry name" value="Nucleotide cyclase"/>
    <property type="match status" value="1"/>
</dbReference>
<proteinExistence type="predicted"/>
<sequence>MLEYREQGFAVQLMEHLVVPTFVLDASGHVTIWNRACERLTGVRAAEVIGTKLHWSGFYESARPCLADLVLNGEDDLVDELYLANRSETYQHGALSAENWCVLPQCGARRYLAIDAGPIYSPSGSLIAVVETLRDITSQKEAQTALETLASQDGLTGVANRRMFDQRLAAEWQHPAHLSLLMIDIDHFKPYNDALGHQRGDECLRRIADLIVSETRQECDLVARYGGEEFAVILPHADMQIALAVARRILAALKRAAIEHPCPACPPWVSLSIGAACRSDRSVTPDALIAAADASLYRAKQLGRDRIIIGETEIAA</sequence>
<dbReference type="PROSITE" id="PS50113">
    <property type="entry name" value="PAC"/>
    <property type="match status" value="1"/>
</dbReference>
<dbReference type="GO" id="GO:0052621">
    <property type="term" value="F:diguanylate cyclase activity"/>
    <property type="evidence" value="ECO:0007669"/>
    <property type="project" value="UniProtKB-EC"/>
</dbReference>
<dbReference type="EMBL" id="LC066374">
    <property type="protein sequence ID" value="BAT26983.1"/>
    <property type="molecule type" value="Genomic_DNA"/>
</dbReference>
<dbReference type="SUPFAM" id="SSF55785">
    <property type="entry name" value="PYP-like sensor domain (PAS domain)"/>
    <property type="match status" value="1"/>
</dbReference>
<evidence type="ECO:0000259" key="3">
    <source>
        <dbReference type="PROSITE" id="PS50112"/>
    </source>
</evidence>
<dbReference type="RefSeq" id="WP_024350576.1">
    <property type="nucleotide sequence ID" value="NZ_BBWN01000016.1"/>
</dbReference>
<dbReference type="SMART" id="SM00267">
    <property type="entry name" value="GGDEF"/>
    <property type="match status" value="1"/>
</dbReference>
<dbReference type="InterPro" id="IPR000700">
    <property type="entry name" value="PAS-assoc_C"/>
</dbReference>
<dbReference type="GO" id="GO:0005886">
    <property type="term" value="C:plasma membrane"/>
    <property type="evidence" value="ECO:0007669"/>
    <property type="project" value="TreeGrafter"/>
</dbReference>
<dbReference type="Pfam" id="PF00989">
    <property type="entry name" value="PAS"/>
    <property type="match status" value="1"/>
</dbReference>
<dbReference type="GO" id="GO:1902201">
    <property type="term" value="P:negative regulation of bacterial-type flagellum-dependent cell motility"/>
    <property type="evidence" value="ECO:0007669"/>
    <property type="project" value="TreeGrafter"/>
</dbReference>
<dbReference type="GO" id="GO:0043709">
    <property type="term" value="P:cell adhesion involved in single-species biofilm formation"/>
    <property type="evidence" value="ECO:0007669"/>
    <property type="project" value="TreeGrafter"/>
</dbReference>
<dbReference type="InterPro" id="IPR000014">
    <property type="entry name" value="PAS"/>
</dbReference>
<comment type="catalytic activity">
    <reaction evidence="2">
        <text>2 GTP = 3',3'-c-di-GMP + 2 diphosphate</text>
        <dbReference type="Rhea" id="RHEA:24898"/>
        <dbReference type="ChEBI" id="CHEBI:33019"/>
        <dbReference type="ChEBI" id="CHEBI:37565"/>
        <dbReference type="ChEBI" id="CHEBI:58805"/>
        <dbReference type="EC" id="2.7.7.65"/>
    </reaction>
</comment>
<dbReference type="PANTHER" id="PTHR45138:SF9">
    <property type="entry name" value="DIGUANYLATE CYCLASE DGCM-RELATED"/>
    <property type="match status" value="1"/>
</dbReference>
<dbReference type="Gene3D" id="3.30.70.270">
    <property type="match status" value="1"/>
</dbReference>
<dbReference type="CDD" id="cd01949">
    <property type="entry name" value="GGDEF"/>
    <property type="match status" value="1"/>
</dbReference>
<feature type="domain" description="PAS" evidence="3">
    <location>
        <begin position="6"/>
        <end position="64"/>
    </location>
</feature>
<dbReference type="Gene3D" id="3.30.450.20">
    <property type="entry name" value="PAS domain"/>
    <property type="match status" value="1"/>
</dbReference>
<accession>A0A0P0YZK6</accession>
<dbReference type="InterPro" id="IPR050469">
    <property type="entry name" value="Diguanylate_Cyclase"/>
</dbReference>
<dbReference type="InterPro" id="IPR035965">
    <property type="entry name" value="PAS-like_dom_sf"/>
</dbReference>
<dbReference type="CDD" id="cd00130">
    <property type="entry name" value="PAS"/>
    <property type="match status" value="1"/>
</dbReference>
<evidence type="ECO:0000256" key="1">
    <source>
        <dbReference type="ARBA" id="ARBA00012528"/>
    </source>
</evidence>
<dbReference type="FunFam" id="3.30.70.270:FF:000001">
    <property type="entry name" value="Diguanylate cyclase domain protein"/>
    <property type="match status" value="1"/>
</dbReference>
<dbReference type="PANTHER" id="PTHR45138">
    <property type="entry name" value="REGULATORY COMPONENTS OF SENSORY TRANSDUCTION SYSTEM"/>
    <property type="match status" value="1"/>
</dbReference>
<dbReference type="EC" id="2.7.7.65" evidence="1"/>
<dbReference type="InterPro" id="IPR043128">
    <property type="entry name" value="Rev_trsase/Diguanyl_cyclase"/>
</dbReference>
<evidence type="ECO:0000313" key="6">
    <source>
        <dbReference type="EMBL" id="BAT26983.1"/>
    </source>
</evidence>
<feature type="domain" description="GGDEF" evidence="5">
    <location>
        <begin position="176"/>
        <end position="312"/>
    </location>
</feature>
<feature type="domain" description="PAC" evidence="4">
    <location>
        <begin position="96"/>
        <end position="148"/>
    </location>
</feature>
<evidence type="ECO:0000256" key="2">
    <source>
        <dbReference type="ARBA" id="ARBA00034247"/>
    </source>
</evidence>
<evidence type="ECO:0000259" key="5">
    <source>
        <dbReference type="PROSITE" id="PS50887"/>
    </source>
</evidence>